<feature type="domain" description="Glycosyl hydrolase family 32 N-terminal" evidence="7">
    <location>
        <begin position="2"/>
        <end position="275"/>
    </location>
</feature>
<evidence type="ECO:0000313" key="12">
    <source>
        <dbReference type="Proteomes" id="UP000287651"/>
    </source>
</evidence>
<organism evidence="11 12">
    <name type="scientific">Ensete ventricosum</name>
    <name type="common">Abyssinian banana</name>
    <name type="synonym">Musa ensete</name>
    <dbReference type="NCBI Taxonomy" id="4639"/>
    <lineage>
        <taxon>Eukaryota</taxon>
        <taxon>Viridiplantae</taxon>
        <taxon>Streptophyta</taxon>
        <taxon>Embryophyta</taxon>
        <taxon>Tracheophyta</taxon>
        <taxon>Spermatophyta</taxon>
        <taxon>Magnoliopsida</taxon>
        <taxon>Liliopsida</taxon>
        <taxon>Zingiberales</taxon>
        <taxon>Musaceae</taxon>
        <taxon>Ensete</taxon>
    </lineage>
</organism>
<dbReference type="SUPFAM" id="SSF49899">
    <property type="entry name" value="Concanavalin A-like lectins/glucanases"/>
    <property type="match status" value="1"/>
</dbReference>
<evidence type="ECO:0000259" key="10">
    <source>
        <dbReference type="Pfam" id="PF24994"/>
    </source>
</evidence>
<dbReference type="Pfam" id="PF00251">
    <property type="entry name" value="Glyco_hydro_32N"/>
    <property type="match status" value="1"/>
</dbReference>
<name>A0A427AU27_ENSVE</name>
<dbReference type="InterPro" id="IPR013189">
    <property type="entry name" value="Glyco_hydro_32_C"/>
</dbReference>
<dbReference type="Pfam" id="PF08244">
    <property type="entry name" value="Glyco_hydro_32C"/>
    <property type="match status" value="1"/>
</dbReference>
<dbReference type="GO" id="GO:0005975">
    <property type="term" value="P:carbohydrate metabolic process"/>
    <property type="evidence" value="ECO:0007669"/>
    <property type="project" value="InterPro"/>
</dbReference>
<evidence type="ECO:0000256" key="2">
    <source>
        <dbReference type="ARBA" id="ARBA00022801"/>
    </source>
</evidence>
<comment type="similarity">
    <text evidence="1">Belongs to the glycosyl hydrolase 32 family.</text>
</comment>
<dbReference type="InterPro" id="IPR001362">
    <property type="entry name" value="Glyco_hydro_32"/>
</dbReference>
<dbReference type="CDD" id="cd18624">
    <property type="entry name" value="GH32_Fruct1-like"/>
    <property type="match status" value="1"/>
</dbReference>
<dbReference type="GO" id="GO:0004553">
    <property type="term" value="F:hydrolase activity, hydrolyzing O-glycosyl compounds"/>
    <property type="evidence" value="ECO:0007669"/>
    <property type="project" value="InterPro"/>
</dbReference>
<evidence type="ECO:0000256" key="3">
    <source>
        <dbReference type="ARBA" id="ARBA00023180"/>
    </source>
</evidence>
<sequence length="1000" mass="109442">MWGNITWGHAVSLDLVHWFYLPVAMVPDHWYDANGVWTGSATILPDGRLAMLYTGSTAESVQVQNLAFPADPDDPLLLKWVKSESNPVLVPPPGIAPKDFRDPTTAWYVPSESAWRIAIGSKNDSQRHAGIALVYRTSDFLSYELLPGVLHSVAGTGMWECVDFYPVSTESSTGLDTSAAAGPGVKHVLKASMDDDRHDYYAIGTYEAATNAWVPDHPEKDVGMGLRYDYGMFYASKTFYDPVKQRRVLWGWIGETDSERTDLRKGWASLQVINRVTSPTFPDNSFRSSLTRNKWTEKSSDRYSNGDNFSRSNLWCFSLCFLEATWPFAVHKSPLACNDDGLDVCLQTIPRAVLFDQKTGSNLLQWPVDDVERLRSGSQEFSNISIPAGSVVPLDVGTATQVDIVAEFGVNKSALAGAVDAVAGYNCSTSGGAAGRGVLGPFGLLVLADDDLSEQTAVDHSVIESFAQGGRTCITSRVYPTSATYGGGRLFLFNNATGVDVTAKSLKIWQMGRSGRRPAIVRISVPLQWLLFEGVAGFAEEDGKMLQKFALAVKTKTIEFFAEEDEEEEEERAVGVDDSDACPAPEEVIIGQRVVVLRPDPAPGPDPETLAAAALAGLSSFQAAYLHLQTAHSPFVSDAVRSADRAAVSHLRRLSELKRLYLSAGPGPSPSPTSALPLSFLLEAQVLDNQDLLRIFEALVDRLQSDIDRKDAEAAALEKALADLDGAGVQLADRLERACMPAEERVESLLTVGVFDSVLRDTCRLTHRFARVLVDLMNLSGWNLGAAANCICPDVNFTKPGHCRYAILSYICLGMFGGFDSYDFCDDGDGVDMDEIDVSIRRTDSLQQFIEHSALDPLELMRDFPSSDFVKFCKKKYAKLIHPGIESSLLRNSATGESSLGSLTPSSPLYESFASMASSIWMLQKLAWAYNPVVEIFQVARGTEFSMVFMETIVPKFDKLHIDSGTAPRPKVGFTVVPGFHVGKTVIQSRVYLDDSEQTL</sequence>
<feature type="domain" description="Glycosyl hydrolase family 32 C-terminal" evidence="9">
    <location>
        <begin position="457"/>
        <end position="510"/>
    </location>
</feature>
<accession>A0A427AU27</accession>
<dbReference type="InterPro" id="IPR050551">
    <property type="entry name" value="Fructan_Metab_Enzymes"/>
</dbReference>
<dbReference type="Gene3D" id="2.60.120.560">
    <property type="entry name" value="Exo-inulinase, domain 1"/>
    <property type="match status" value="2"/>
</dbReference>
<evidence type="ECO:0000313" key="11">
    <source>
        <dbReference type="EMBL" id="RRT79753.1"/>
    </source>
</evidence>
<keyword evidence="6" id="KW-0732">Signal</keyword>
<evidence type="ECO:0000256" key="6">
    <source>
        <dbReference type="SAM" id="SignalP"/>
    </source>
</evidence>
<dbReference type="InterPro" id="IPR023296">
    <property type="entry name" value="Glyco_hydro_beta-prop_sf"/>
</dbReference>
<evidence type="ECO:0000259" key="9">
    <source>
        <dbReference type="Pfam" id="PF08244"/>
    </source>
</evidence>
<keyword evidence="5" id="KW-0175">Coiled coil</keyword>
<feature type="domain" description="DUF641" evidence="8">
    <location>
        <begin position="609"/>
        <end position="726"/>
    </location>
</feature>
<evidence type="ECO:0000256" key="1">
    <source>
        <dbReference type="ARBA" id="ARBA00009902"/>
    </source>
</evidence>
<feature type="domain" description="GIL1/IRKI C-terminal" evidence="10">
    <location>
        <begin position="936"/>
        <end position="992"/>
    </location>
</feature>
<proteinExistence type="inferred from homology"/>
<evidence type="ECO:0008006" key="13">
    <source>
        <dbReference type="Google" id="ProtNLM"/>
    </source>
</evidence>
<keyword evidence="3" id="KW-0325">Glycoprotein</keyword>
<dbReference type="Proteomes" id="UP000287651">
    <property type="component" value="Unassembled WGS sequence"/>
</dbReference>
<keyword evidence="4" id="KW-0326">Glycosidase</keyword>
<keyword evidence="2" id="KW-0378">Hydrolase</keyword>
<dbReference type="SUPFAM" id="SSF75005">
    <property type="entry name" value="Arabinanase/levansucrase/invertase"/>
    <property type="match status" value="1"/>
</dbReference>
<dbReference type="Gene3D" id="2.115.10.20">
    <property type="entry name" value="Glycosyl hydrolase domain, family 43"/>
    <property type="match status" value="1"/>
</dbReference>
<evidence type="ECO:0000256" key="4">
    <source>
        <dbReference type="ARBA" id="ARBA00023295"/>
    </source>
</evidence>
<reference evidence="11 12" key="1">
    <citation type="journal article" date="2014" name="Agronomy (Basel)">
        <title>A Draft Genome Sequence for Ensete ventricosum, the Drought-Tolerant Tree Against Hunger.</title>
        <authorList>
            <person name="Harrison J."/>
            <person name="Moore K.A."/>
            <person name="Paszkiewicz K."/>
            <person name="Jones T."/>
            <person name="Grant M."/>
            <person name="Ambacheew D."/>
            <person name="Muzemil S."/>
            <person name="Studholme D.J."/>
        </authorList>
    </citation>
    <scope>NUCLEOTIDE SEQUENCE [LARGE SCALE GENOMIC DNA]</scope>
</reference>
<gene>
    <name evidence="11" type="ORF">B296_00012108</name>
</gene>
<dbReference type="Pfam" id="PF04859">
    <property type="entry name" value="DUF641"/>
    <property type="match status" value="1"/>
</dbReference>
<dbReference type="EMBL" id="AMZH03001319">
    <property type="protein sequence ID" value="RRT79753.1"/>
    <property type="molecule type" value="Genomic_DNA"/>
</dbReference>
<evidence type="ECO:0000259" key="7">
    <source>
        <dbReference type="Pfam" id="PF00251"/>
    </source>
</evidence>
<evidence type="ECO:0000259" key="8">
    <source>
        <dbReference type="Pfam" id="PF04859"/>
    </source>
</evidence>
<dbReference type="InterPro" id="IPR013320">
    <property type="entry name" value="ConA-like_dom_sf"/>
</dbReference>
<feature type="coiled-coil region" evidence="5">
    <location>
        <begin position="693"/>
        <end position="727"/>
    </location>
</feature>
<dbReference type="InterPro" id="IPR006943">
    <property type="entry name" value="DUF641_pln"/>
</dbReference>
<feature type="chain" id="PRO_5019083715" description="Glycosyl hydrolase family 32 N-terminal domain-containing protein" evidence="6">
    <location>
        <begin position="25"/>
        <end position="1000"/>
    </location>
</feature>
<dbReference type="InterPro" id="IPR013148">
    <property type="entry name" value="Glyco_hydro_32_N"/>
</dbReference>
<feature type="signal peptide" evidence="6">
    <location>
        <begin position="1"/>
        <end position="24"/>
    </location>
</feature>
<comment type="caution">
    <text evidence="11">The sequence shown here is derived from an EMBL/GenBank/DDBJ whole genome shotgun (WGS) entry which is preliminary data.</text>
</comment>
<dbReference type="AlphaFoldDB" id="A0A427AU27"/>
<dbReference type="InterPro" id="IPR056813">
    <property type="entry name" value="GIL1_IRKI_C"/>
</dbReference>
<dbReference type="SMART" id="SM00640">
    <property type="entry name" value="Glyco_32"/>
    <property type="match status" value="1"/>
</dbReference>
<evidence type="ECO:0000256" key="5">
    <source>
        <dbReference type="SAM" id="Coils"/>
    </source>
</evidence>
<protein>
    <recommendedName>
        <fullName evidence="13">Glycosyl hydrolase family 32 N-terminal domain-containing protein</fullName>
    </recommendedName>
</protein>
<dbReference type="PANTHER" id="PTHR31953">
    <property type="entry name" value="BETA-FRUCTOFURANOSIDASE, INSOLUBLE ISOENZYME CWINV1-RELATED"/>
    <property type="match status" value="1"/>
</dbReference>
<dbReference type="Pfam" id="PF24994">
    <property type="entry name" value="GIL1_IRKI_C"/>
    <property type="match status" value="1"/>
</dbReference>